<keyword evidence="3" id="KW-0449">Lipoprotein</keyword>
<dbReference type="InterPro" id="IPR029071">
    <property type="entry name" value="Ubiquitin-like_domsf"/>
</dbReference>
<evidence type="ECO:0000256" key="3">
    <source>
        <dbReference type="ARBA" id="ARBA00023288"/>
    </source>
</evidence>
<protein>
    <recommendedName>
        <fullName evidence="5">Autophagy-related protein</fullName>
    </recommendedName>
</protein>
<dbReference type="EMBL" id="MN739246">
    <property type="protein sequence ID" value="QHS95278.1"/>
    <property type="molecule type" value="Genomic_DNA"/>
</dbReference>
<evidence type="ECO:0000256" key="2">
    <source>
        <dbReference type="ARBA" id="ARBA00023136"/>
    </source>
</evidence>
<dbReference type="InterPro" id="IPR004241">
    <property type="entry name" value="Atg8-like"/>
</dbReference>
<dbReference type="SUPFAM" id="SSF54236">
    <property type="entry name" value="Ubiquitin-like"/>
    <property type="match status" value="1"/>
</dbReference>
<keyword evidence="2" id="KW-0472">Membrane</keyword>
<name>A0A6C0BV36_9ZZZZ</name>
<comment type="subcellular location">
    <subcellularLocation>
        <location evidence="1">Membrane</location>
    </subcellularLocation>
</comment>
<dbReference type="Gene3D" id="3.10.20.90">
    <property type="entry name" value="Phosphatidylinositol 3-kinase Catalytic Subunit, Chain A, domain 1"/>
    <property type="match status" value="1"/>
</dbReference>
<proteinExistence type="predicted"/>
<organism evidence="4">
    <name type="scientific">viral metagenome</name>
    <dbReference type="NCBI Taxonomy" id="1070528"/>
    <lineage>
        <taxon>unclassified sequences</taxon>
        <taxon>metagenomes</taxon>
        <taxon>organismal metagenomes</taxon>
    </lineage>
</organism>
<evidence type="ECO:0000313" key="4">
    <source>
        <dbReference type="EMBL" id="QHS95278.1"/>
    </source>
</evidence>
<sequence length="114" mass="13511">MKYIKENKEEYRIKECQKILLKHPDKIPIIVEKNESCQFNDINKNKYLVPEDMPINQFIYIIRKRISLEPSQTLFVMINNKLIPNGKTLGEIYQDGKNTDGFLYMVYTSENTFG</sequence>
<dbReference type="AlphaFoldDB" id="A0A6C0BV36"/>
<evidence type="ECO:0000256" key="1">
    <source>
        <dbReference type="ARBA" id="ARBA00004370"/>
    </source>
</evidence>
<accession>A0A6C0BV36</accession>
<evidence type="ECO:0008006" key="5">
    <source>
        <dbReference type="Google" id="ProtNLM"/>
    </source>
</evidence>
<dbReference type="Pfam" id="PF02991">
    <property type="entry name" value="ATG8"/>
    <property type="match status" value="1"/>
</dbReference>
<reference evidence="4" key="1">
    <citation type="journal article" date="2020" name="Nature">
        <title>Giant virus diversity and host interactions through global metagenomics.</title>
        <authorList>
            <person name="Schulz F."/>
            <person name="Roux S."/>
            <person name="Paez-Espino D."/>
            <person name="Jungbluth S."/>
            <person name="Walsh D.A."/>
            <person name="Denef V.J."/>
            <person name="McMahon K.D."/>
            <person name="Konstantinidis K.T."/>
            <person name="Eloe-Fadrosh E.A."/>
            <person name="Kyrpides N.C."/>
            <person name="Woyke T."/>
        </authorList>
    </citation>
    <scope>NUCLEOTIDE SEQUENCE</scope>
    <source>
        <strain evidence="4">GVMAG-M-3300018428-35</strain>
    </source>
</reference>
<dbReference type="PANTHER" id="PTHR10969">
    <property type="entry name" value="MICROTUBULE-ASSOCIATED PROTEINS 1A/1B LIGHT CHAIN 3-RELATED"/>
    <property type="match status" value="1"/>
</dbReference>
<dbReference type="GO" id="GO:0016020">
    <property type="term" value="C:membrane"/>
    <property type="evidence" value="ECO:0007669"/>
    <property type="project" value="UniProtKB-SubCell"/>
</dbReference>